<protein>
    <submittedName>
        <fullName evidence="2">Uncharacterized membrane protein YidH (DUF202 family)</fullName>
    </submittedName>
</protein>
<name>A0A841GY69_9BACT</name>
<keyword evidence="1" id="KW-1133">Transmembrane helix</keyword>
<dbReference type="RefSeq" id="WP_183685648.1">
    <property type="nucleotide sequence ID" value="NZ_JABDTL010000001.1"/>
</dbReference>
<comment type="caution">
    <text evidence="2">The sequence shown here is derived from an EMBL/GenBank/DDBJ whole genome shotgun (WGS) entry which is preliminary data.</text>
</comment>
<keyword evidence="1" id="KW-0812">Transmembrane</keyword>
<dbReference type="Proteomes" id="UP000582837">
    <property type="component" value="Unassembled WGS sequence"/>
</dbReference>
<dbReference type="InterPro" id="IPR025461">
    <property type="entry name" value="ABA4-like"/>
</dbReference>
<feature type="transmembrane region" description="Helical" evidence="1">
    <location>
        <begin position="184"/>
        <end position="205"/>
    </location>
</feature>
<reference evidence="2 3" key="1">
    <citation type="submission" date="2020-08" db="EMBL/GenBank/DDBJ databases">
        <title>Genomic Encyclopedia of Type Strains, Phase IV (KMG-IV): sequencing the most valuable type-strain genomes for metagenomic binning, comparative biology and taxonomic classification.</title>
        <authorList>
            <person name="Goeker M."/>
        </authorList>
    </citation>
    <scope>NUCLEOTIDE SEQUENCE [LARGE SCALE GENOMIC DNA]</scope>
    <source>
        <strain evidence="2 3">DSM 29007</strain>
    </source>
</reference>
<dbReference type="EMBL" id="JACHIA010000005">
    <property type="protein sequence ID" value="MBB6070694.1"/>
    <property type="molecule type" value="Genomic_DNA"/>
</dbReference>
<proteinExistence type="predicted"/>
<sequence>MYMTLFSIAGVAMIGWLLLILLPTFRVTRWIAERAVFPIFLSIIYLAGIVPLFARLGPGMMRDFGNAEGVLRLLAMPDVALVAWIHILAFDQAVALWIYRDNMRERWLPLPVQSVVLFTTLMFGPVGLLAYLALRGLSRSRRTAHAEPAETTPTVDRISARDGVVTAARLAVSRAMALYRRERVLTALALLGIVLGMGCAAAIVVRGGEFVAPEGHLQKAMTFDIAVGIYLLTLILFLPLARFSARGLMAWRTANVVLVAYAFALENVQIARGLDPRFTRAGAVADQILGGVFFLTAVGLIVLFAVQAWKILRRRMDGADGALLLSLRYAAVATFGAAFASGLWMSTVAGSRVGEGSILPLHAIGFHGLQALPVVAILLTWAGMDGARTRGLVHAAGLAWLAACAGIAWQTVAGRPVLEPSPGMVVAAGALLAWACVAVIAGRAWLRADAAAPARSVLPAT</sequence>
<evidence type="ECO:0000313" key="2">
    <source>
        <dbReference type="EMBL" id="MBB6070694.1"/>
    </source>
</evidence>
<feature type="transmembrane region" description="Helical" evidence="1">
    <location>
        <begin position="225"/>
        <end position="243"/>
    </location>
</feature>
<feature type="transmembrane region" description="Helical" evidence="1">
    <location>
        <begin position="321"/>
        <end position="344"/>
    </location>
</feature>
<feature type="transmembrane region" description="Helical" evidence="1">
    <location>
        <begin position="110"/>
        <end position="134"/>
    </location>
</feature>
<feature type="transmembrane region" description="Helical" evidence="1">
    <location>
        <begin position="391"/>
        <end position="412"/>
    </location>
</feature>
<evidence type="ECO:0000313" key="3">
    <source>
        <dbReference type="Proteomes" id="UP000582837"/>
    </source>
</evidence>
<feature type="transmembrane region" description="Helical" evidence="1">
    <location>
        <begin position="36"/>
        <end position="57"/>
    </location>
</feature>
<feature type="transmembrane region" description="Helical" evidence="1">
    <location>
        <begin position="250"/>
        <end position="268"/>
    </location>
</feature>
<feature type="transmembrane region" description="Helical" evidence="1">
    <location>
        <begin position="288"/>
        <end position="309"/>
    </location>
</feature>
<accession>A0A841GY69</accession>
<gene>
    <name evidence="2" type="ORF">HNQ61_002315</name>
</gene>
<organism evidence="2 3">
    <name type="scientific">Longimicrobium terrae</name>
    <dbReference type="NCBI Taxonomy" id="1639882"/>
    <lineage>
        <taxon>Bacteria</taxon>
        <taxon>Pseudomonadati</taxon>
        <taxon>Gemmatimonadota</taxon>
        <taxon>Longimicrobiia</taxon>
        <taxon>Longimicrobiales</taxon>
        <taxon>Longimicrobiaceae</taxon>
        <taxon>Longimicrobium</taxon>
    </lineage>
</organism>
<keyword evidence="3" id="KW-1185">Reference proteome</keyword>
<dbReference type="Pfam" id="PF14108">
    <property type="entry name" value="ABA4-like"/>
    <property type="match status" value="1"/>
</dbReference>
<feature type="transmembrane region" description="Helical" evidence="1">
    <location>
        <begin position="424"/>
        <end position="446"/>
    </location>
</feature>
<evidence type="ECO:0000256" key="1">
    <source>
        <dbReference type="SAM" id="Phobius"/>
    </source>
</evidence>
<dbReference type="AlphaFoldDB" id="A0A841GY69"/>
<feature type="transmembrane region" description="Helical" evidence="1">
    <location>
        <begin position="364"/>
        <end position="384"/>
    </location>
</feature>
<keyword evidence="1" id="KW-0472">Membrane</keyword>